<sequence>MSHFGSPPWLVSCIALVAATALLLALTAALREPMPGKRPAAAPTPGPSPSTVPAPATPSTAPGALTPLLPLRPALPAAQRESLHAALEDYLAEVEGRLAISVHDLSTGATFTHNLSRRFITGSLVKLNILLVLLLQAQDEGRTLTEEERSLATRMIRYSDNNVTDVLYARIGFGAGLSEGNERFGLSGTVPGQANVWGATTTTASDQIRLLRAVFTEASPLSVDARRYVAQLLGSVAPEQAWGVSVAAGGNGHAQLKNGWVPRDSDGGRWAINSAGHVRNGDHTYLIAVLSDHHLAYGDGVTCVEEVVARVVHTLESAAELSVPSGQGRAEAPWPGGS</sequence>
<dbReference type="PANTHER" id="PTHR35333:SF3">
    <property type="entry name" value="BETA-LACTAMASE-TYPE TRANSPEPTIDASE FOLD CONTAINING PROTEIN"/>
    <property type="match status" value="1"/>
</dbReference>
<proteinExistence type="predicted"/>
<keyword evidence="4" id="KW-1185">Reference proteome</keyword>
<feature type="compositionally biased region" description="Pro residues" evidence="1">
    <location>
        <begin position="42"/>
        <end position="56"/>
    </location>
</feature>
<dbReference type="InterPro" id="IPR045155">
    <property type="entry name" value="Beta-lactam_cat"/>
</dbReference>
<feature type="region of interest" description="Disordered" evidence="1">
    <location>
        <begin position="35"/>
        <end position="65"/>
    </location>
</feature>
<dbReference type="Pfam" id="PF13354">
    <property type="entry name" value="Beta-lactamase2"/>
    <property type="match status" value="1"/>
</dbReference>
<protein>
    <recommendedName>
        <fullName evidence="2">Beta-lactamase class A catalytic domain-containing protein</fullName>
    </recommendedName>
</protein>
<feature type="domain" description="Beta-lactamase class A catalytic" evidence="2">
    <location>
        <begin position="149"/>
        <end position="236"/>
    </location>
</feature>
<accession>A0ABP7EX45</accession>
<dbReference type="SUPFAM" id="SSF56601">
    <property type="entry name" value="beta-lactamase/transpeptidase-like"/>
    <property type="match status" value="1"/>
</dbReference>
<evidence type="ECO:0000259" key="2">
    <source>
        <dbReference type="Pfam" id="PF13354"/>
    </source>
</evidence>
<evidence type="ECO:0000313" key="4">
    <source>
        <dbReference type="Proteomes" id="UP001500908"/>
    </source>
</evidence>
<comment type="caution">
    <text evidence="3">The sequence shown here is derived from an EMBL/GenBank/DDBJ whole genome shotgun (WGS) entry which is preliminary data.</text>
</comment>
<dbReference type="InterPro" id="IPR012338">
    <property type="entry name" value="Beta-lactam/transpept-like"/>
</dbReference>
<dbReference type="Proteomes" id="UP001500908">
    <property type="component" value="Unassembled WGS sequence"/>
</dbReference>
<evidence type="ECO:0000313" key="3">
    <source>
        <dbReference type="EMBL" id="GAA3726017.1"/>
    </source>
</evidence>
<organism evidence="3 4">
    <name type="scientific">Salinactinospora qingdaonensis</name>
    <dbReference type="NCBI Taxonomy" id="702744"/>
    <lineage>
        <taxon>Bacteria</taxon>
        <taxon>Bacillati</taxon>
        <taxon>Actinomycetota</taxon>
        <taxon>Actinomycetes</taxon>
        <taxon>Streptosporangiales</taxon>
        <taxon>Nocardiopsidaceae</taxon>
        <taxon>Salinactinospora</taxon>
    </lineage>
</organism>
<evidence type="ECO:0000256" key="1">
    <source>
        <dbReference type="SAM" id="MobiDB-lite"/>
    </source>
</evidence>
<dbReference type="PANTHER" id="PTHR35333">
    <property type="entry name" value="BETA-LACTAMASE"/>
    <property type="match status" value="1"/>
</dbReference>
<dbReference type="EMBL" id="BAABDD010000001">
    <property type="protein sequence ID" value="GAA3726017.1"/>
    <property type="molecule type" value="Genomic_DNA"/>
</dbReference>
<dbReference type="Gene3D" id="3.40.710.10">
    <property type="entry name" value="DD-peptidase/beta-lactamase superfamily"/>
    <property type="match status" value="1"/>
</dbReference>
<reference evidence="4" key="1">
    <citation type="journal article" date="2019" name="Int. J. Syst. Evol. Microbiol.">
        <title>The Global Catalogue of Microorganisms (GCM) 10K type strain sequencing project: providing services to taxonomists for standard genome sequencing and annotation.</title>
        <authorList>
            <consortium name="The Broad Institute Genomics Platform"/>
            <consortium name="The Broad Institute Genome Sequencing Center for Infectious Disease"/>
            <person name="Wu L."/>
            <person name="Ma J."/>
        </authorList>
    </citation>
    <scope>NUCLEOTIDE SEQUENCE [LARGE SCALE GENOMIC DNA]</scope>
    <source>
        <strain evidence="4">JCM 17137</strain>
    </source>
</reference>
<dbReference type="InterPro" id="IPR000871">
    <property type="entry name" value="Beta-lactam_class-A"/>
</dbReference>
<name>A0ABP7EX45_9ACTN</name>
<gene>
    <name evidence="3" type="ORF">GCM10022402_03430</name>
</gene>